<evidence type="ECO:0000313" key="2">
    <source>
        <dbReference type="Proteomes" id="UP001597135"/>
    </source>
</evidence>
<dbReference type="InterPro" id="IPR009922">
    <property type="entry name" value="DUF1457"/>
</dbReference>
<accession>A0ABW3ZNB0</accession>
<proteinExistence type="predicted"/>
<gene>
    <name evidence="1" type="ORF">ACFQ4E_19085</name>
</gene>
<keyword evidence="2" id="KW-1185">Reference proteome</keyword>
<organism evidence="1 2">
    <name type="scientific">Litorisediminicola beolgyonensis</name>
    <dbReference type="NCBI Taxonomy" id="1173614"/>
    <lineage>
        <taxon>Bacteria</taxon>
        <taxon>Pseudomonadati</taxon>
        <taxon>Pseudomonadota</taxon>
        <taxon>Alphaproteobacteria</taxon>
        <taxon>Rhodobacterales</taxon>
        <taxon>Paracoccaceae</taxon>
        <taxon>Litorisediminicola</taxon>
    </lineage>
</organism>
<comment type="caution">
    <text evidence="1">The sequence shown here is derived from an EMBL/GenBank/DDBJ whole genome shotgun (WGS) entry which is preliminary data.</text>
</comment>
<name>A0ABW3ZNB0_9RHOB</name>
<protein>
    <submittedName>
        <fullName evidence="1">PAS domain-containing protein</fullName>
    </submittedName>
</protein>
<dbReference type="Proteomes" id="UP001597135">
    <property type="component" value="Unassembled WGS sequence"/>
</dbReference>
<reference evidence="2" key="1">
    <citation type="journal article" date="2019" name="Int. J. Syst. Evol. Microbiol.">
        <title>The Global Catalogue of Microorganisms (GCM) 10K type strain sequencing project: providing services to taxonomists for standard genome sequencing and annotation.</title>
        <authorList>
            <consortium name="The Broad Institute Genomics Platform"/>
            <consortium name="The Broad Institute Genome Sequencing Center for Infectious Disease"/>
            <person name="Wu L."/>
            <person name="Ma J."/>
        </authorList>
    </citation>
    <scope>NUCLEOTIDE SEQUENCE [LARGE SCALE GENOMIC DNA]</scope>
    <source>
        <strain evidence="2">CCUG 62953</strain>
    </source>
</reference>
<evidence type="ECO:0000313" key="1">
    <source>
        <dbReference type="EMBL" id="MFD1344544.1"/>
    </source>
</evidence>
<sequence length="224" mass="24385">MRFDSGPKKVFFMSEREKLRRTAPLRLIESYWQALRSAAEPIPARSRVDPRGIEDALEYAFIVEILAPGTGRLRVAGGHLNDLMGHTAAGLPLSALFDQDARERMSAALGEIGTRPALLRAELISDAVLGFGRVTGDMVLLPLRSQSGATDRLLGGLVTVGRIGRNARRFSLSGLTLEEIPLRAPLIETAALPERKRAYGSARNRDAAAPVSERPHLKLVVSND</sequence>
<dbReference type="EMBL" id="JBHTMU010000055">
    <property type="protein sequence ID" value="MFD1344544.1"/>
    <property type="molecule type" value="Genomic_DNA"/>
</dbReference>
<dbReference type="Pfam" id="PF07310">
    <property type="entry name" value="PAS_5"/>
    <property type="match status" value="1"/>
</dbReference>
<dbReference type="RefSeq" id="WP_386806122.1">
    <property type="nucleotide sequence ID" value="NZ_JBHTMU010000055.1"/>
</dbReference>